<comment type="caution">
    <text evidence="1">The sequence shown here is derived from an EMBL/GenBank/DDBJ whole genome shotgun (WGS) entry which is preliminary data.</text>
</comment>
<keyword evidence="2" id="KW-1185">Reference proteome</keyword>
<accession>A0ACC0UV14</accession>
<protein>
    <submittedName>
        <fullName evidence="1">Uncharacterized protein</fullName>
    </submittedName>
</protein>
<proteinExistence type="predicted"/>
<gene>
    <name evidence="1" type="ORF">N3K66_006340</name>
</gene>
<evidence type="ECO:0000313" key="1">
    <source>
        <dbReference type="EMBL" id="KAI9897980.1"/>
    </source>
</evidence>
<organism evidence="1 2">
    <name type="scientific">Trichothecium roseum</name>
    <dbReference type="NCBI Taxonomy" id="47278"/>
    <lineage>
        <taxon>Eukaryota</taxon>
        <taxon>Fungi</taxon>
        <taxon>Dikarya</taxon>
        <taxon>Ascomycota</taxon>
        <taxon>Pezizomycotina</taxon>
        <taxon>Sordariomycetes</taxon>
        <taxon>Hypocreomycetidae</taxon>
        <taxon>Hypocreales</taxon>
        <taxon>Hypocreales incertae sedis</taxon>
        <taxon>Trichothecium</taxon>
    </lineage>
</organism>
<dbReference type="EMBL" id="CM047945">
    <property type="protein sequence ID" value="KAI9897980.1"/>
    <property type="molecule type" value="Genomic_DNA"/>
</dbReference>
<dbReference type="Proteomes" id="UP001163324">
    <property type="component" value="Chromosome 6"/>
</dbReference>
<name>A0ACC0UV14_9HYPO</name>
<evidence type="ECO:0000313" key="2">
    <source>
        <dbReference type="Proteomes" id="UP001163324"/>
    </source>
</evidence>
<reference evidence="1" key="1">
    <citation type="submission" date="2022-10" db="EMBL/GenBank/DDBJ databases">
        <title>Complete Genome of Trichothecium roseum strain YXFP-22015, a Plant Pathogen Isolated from Citrus.</title>
        <authorList>
            <person name="Wang Y."/>
            <person name="Zhu L."/>
        </authorList>
    </citation>
    <scope>NUCLEOTIDE SEQUENCE</scope>
    <source>
        <strain evidence="1">YXFP-22015</strain>
    </source>
</reference>
<sequence length="136" mass="14610">MAVLGKIIISIGALGLLVGAPIADFDVTHQYNPRWPPHAKFHNAQTISLSIMLGLLTLYYTWRRGGGGPGNRKDNLFAALVCGSIYWAAGFCAYFFPGTSGLDPEHGGPGFPQAPIFGGFWALAVMGWALQRFLGL</sequence>